<dbReference type="InterPro" id="IPR050364">
    <property type="entry name" value="Cytochrome_P450_fung"/>
</dbReference>
<accession>A0A5M3ZCP8</accession>
<evidence type="ECO:0000313" key="7">
    <source>
        <dbReference type="EMBL" id="GFF19347.1"/>
    </source>
</evidence>
<dbReference type="GO" id="GO:0020037">
    <property type="term" value="F:heme binding"/>
    <property type="evidence" value="ECO:0007669"/>
    <property type="project" value="InterPro"/>
</dbReference>
<evidence type="ECO:0000256" key="3">
    <source>
        <dbReference type="ARBA" id="ARBA00022723"/>
    </source>
</evidence>
<keyword evidence="8" id="KW-1185">Reference proteome</keyword>
<evidence type="ECO:0000256" key="1">
    <source>
        <dbReference type="ARBA" id="ARBA00001971"/>
    </source>
</evidence>
<evidence type="ECO:0000256" key="2">
    <source>
        <dbReference type="ARBA" id="ARBA00010617"/>
    </source>
</evidence>
<proteinExistence type="inferred from homology"/>
<dbReference type="GO" id="GO:0016705">
    <property type="term" value="F:oxidoreductase activity, acting on paired donors, with incorporation or reduction of molecular oxygen"/>
    <property type="evidence" value="ECO:0007669"/>
    <property type="project" value="InterPro"/>
</dbReference>
<dbReference type="Gene3D" id="1.10.630.10">
    <property type="entry name" value="Cytochrome P450"/>
    <property type="match status" value="1"/>
</dbReference>
<dbReference type="PANTHER" id="PTHR46300:SF2">
    <property type="entry name" value="CYTOCHROME P450 MONOOXYGENASE ALNH-RELATED"/>
    <property type="match status" value="1"/>
</dbReference>
<dbReference type="Proteomes" id="UP000452235">
    <property type="component" value="Unassembled WGS sequence"/>
</dbReference>
<dbReference type="EMBL" id="BLJY01000010">
    <property type="protein sequence ID" value="GFF19347.1"/>
    <property type="molecule type" value="Genomic_DNA"/>
</dbReference>
<evidence type="ECO:0000256" key="4">
    <source>
        <dbReference type="ARBA" id="ARBA00023002"/>
    </source>
</evidence>
<dbReference type="GO" id="GO:0004497">
    <property type="term" value="F:monooxygenase activity"/>
    <property type="evidence" value="ECO:0007669"/>
    <property type="project" value="UniProtKB-KW"/>
</dbReference>
<dbReference type="AlphaFoldDB" id="A0A5M3ZCP8"/>
<name>A0A5M3ZCP8_ASPTE</name>
<keyword evidence="5" id="KW-0408">Iron</keyword>
<keyword evidence="3" id="KW-0479">Metal-binding</keyword>
<protein>
    <submittedName>
        <fullName evidence="7">Related to O-methylsterigmatocystin oxidoreductase</fullName>
    </submittedName>
</protein>
<gene>
    <name evidence="7" type="ORF">ATEIFO6365_0010012000</name>
</gene>
<evidence type="ECO:0000256" key="6">
    <source>
        <dbReference type="ARBA" id="ARBA00023033"/>
    </source>
</evidence>
<evidence type="ECO:0000256" key="5">
    <source>
        <dbReference type="ARBA" id="ARBA00023004"/>
    </source>
</evidence>
<dbReference type="InterPro" id="IPR036396">
    <property type="entry name" value="Cyt_P450_sf"/>
</dbReference>
<dbReference type="SUPFAM" id="SSF48264">
    <property type="entry name" value="Cytochrome P450"/>
    <property type="match status" value="1"/>
</dbReference>
<evidence type="ECO:0000313" key="8">
    <source>
        <dbReference type="Proteomes" id="UP000452235"/>
    </source>
</evidence>
<keyword evidence="4" id="KW-0560">Oxidoreductase</keyword>
<comment type="caution">
    <text evidence="7">The sequence shown here is derived from an EMBL/GenBank/DDBJ whole genome shotgun (WGS) entry which is preliminary data.</text>
</comment>
<keyword evidence="6" id="KW-0503">Monooxygenase</keyword>
<dbReference type="PANTHER" id="PTHR46300">
    <property type="entry name" value="P450, PUTATIVE (EUROFUNG)-RELATED-RELATED"/>
    <property type="match status" value="1"/>
</dbReference>
<comment type="similarity">
    <text evidence="2">Belongs to the cytochrome P450 family.</text>
</comment>
<dbReference type="GO" id="GO:0005506">
    <property type="term" value="F:iron ion binding"/>
    <property type="evidence" value="ECO:0007669"/>
    <property type="project" value="InterPro"/>
</dbReference>
<dbReference type="OrthoDB" id="1103324at2759"/>
<organism evidence="7 8">
    <name type="scientific">Aspergillus terreus</name>
    <dbReference type="NCBI Taxonomy" id="33178"/>
    <lineage>
        <taxon>Eukaryota</taxon>
        <taxon>Fungi</taxon>
        <taxon>Dikarya</taxon>
        <taxon>Ascomycota</taxon>
        <taxon>Pezizomycotina</taxon>
        <taxon>Eurotiomycetes</taxon>
        <taxon>Eurotiomycetidae</taxon>
        <taxon>Eurotiales</taxon>
        <taxon>Aspergillaceae</taxon>
        <taxon>Aspergillus</taxon>
        <taxon>Aspergillus subgen. Circumdati</taxon>
    </lineage>
</organism>
<comment type="cofactor">
    <cofactor evidence="1">
        <name>heme</name>
        <dbReference type="ChEBI" id="CHEBI:30413"/>
    </cofactor>
</comment>
<reference evidence="7 8" key="1">
    <citation type="submission" date="2020-01" db="EMBL/GenBank/DDBJ databases">
        <title>Aspergillus terreus IFO 6365 whole genome shotgun sequence.</title>
        <authorList>
            <person name="Kanamasa S."/>
            <person name="Takahashi H."/>
        </authorList>
    </citation>
    <scope>NUCLEOTIDE SEQUENCE [LARGE SCALE GENOMIC DNA]</scope>
    <source>
        <strain evidence="7 8">IFO 6365</strain>
    </source>
</reference>
<sequence length="137" mass="15377">MEASTALVTYDLGAGRRICPGMHSAKHSLVLALAKVFWALEILPPKGKKIDLSLDNGFIQAIALHPNELDVVFKVSDGLTKEDIMNHYSQAYKGEAEVMGWEDGVYKGFEYKKLRTSTSQRQARLLTFEAESLRHEH</sequence>